<name>A0A699GFD8_TANCI</name>
<evidence type="ECO:0000313" key="2">
    <source>
        <dbReference type="EMBL" id="GEU28452.1"/>
    </source>
</evidence>
<organism evidence="2">
    <name type="scientific">Tanacetum cinerariifolium</name>
    <name type="common">Dalmatian daisy</name>
    <name type="synonym">Chrysanthemum cinerariifolium</name>
    <dbReference type="NCBI Taxonomy" id="118510"/>
    <lineage>
        <taxon>Eukaryota</taxon>
        <taxon>Viridiplantae</taxon>
        <taxon>Streptophyta</taxon>
        <taxon>Embryophyta</taxon>
        <taxon>Tracheophyta</taxon>
        <taxon>Spermatophyta</taxon>
        <taxon>Magnoliopsida</taxon>
        <taxon>eudicotyledons</taxon>
        <taxon>Gunneridae</taxon>
        <taxon>Pentapetalae</taxon>
        <taxon>asterids</taxon>
        <taxon>campanulids</taxon>
        <taxon>Asterales</taxon>
        <taxon>Asteraceae</taxon>
        <taxon>Asteroideae</taxon>
        <taxon>Anthemideae</taxon>
        <taxon>Anthemidinae</taxon>
        <taxon>Tanacetum</taxon>
    </lineage>
</organism>
<protein>
    <submittedName>
        <fullName evidence="2">Uncharacterized protein</fullName>
    </submittedName>
</protein>
<dbReference type="AlphaFoldDB" id="A0A699GFD8"/>
<dbReference type="EMBL" id="BKCJ010000006">
    <property type="protein sequence ID" value="GEU28452.1"/>
    <property type="molecule type" value="Genomic_DNA"/>
</dbReference>
<gene>
    <name evidence="2" type="ORF">Tci_000430</name>
</gene>
<comment type="caution">
    <text evidence="2">The sequence shown here is derived from an EMBL/GenBank/DDBJ whole genome shotgun (WGS) entry which is preliminary data.</text>
</comment>
<proteinExistence type="predicted"/>
<reference evidence="2" key="1">
    <citation type="journal article" date="2019" name="Sci. Rep.">
        <title>Draft genome of Tanacetum cinerariifolium, the natural source of mosquito coil.</title>
        <authorList>
            <person name="Yamashiro T."/>
            <person name="Shiraishi A."/>
            <person name="Satake H."/>
            <person name="Nakayama K."/>
        </authorList>
    </citation>
    <scope>NUCLEOTIDE SEQUENCE</scope>
</reference>
<sequence>MAVRSRRDRGAPGRCAGRSCYSCAAATADGQRPGSRIAGAGGKQRHRPSQPGPPARRPARGRGGRAGHRGHRADRPAGLGAGTGIDCRPPGCRLAMRRTRRPAAPRAGADGRPRTERLHVCHPRGDLDRRVAGGRRAGRLYHAHRSPARRRRRAAGAIAGGRIAQHRLRAGAAGVRVPAAAGRALHAVCLGKMRGLAGPRAGAGAGQSADTPARPVCGAARTRLAQELADNRRRRGVGIDEGEADLELVAAEDAVVDLGAGAHQLALAVHEQLERDLAQVAHGQFMIVRERNPDVGEVECAPLLRRQAIHGDDCFGAHDLARSRPLID</sequence>
<accession>A0A699GFD8</accession>
<feature type="compositionally biased region" description="Basic residues" evidence="1">
    <location>
        <begin position="57"/>
        <end position="72"/>
    </location>
</feature>
<feature type="region of interest" description="Disordered" evidence="1">
    <location>
        <begin position="26"/>
        <end position="113"/>
    </location>
</feature>
<evidence type="ECO:0000256" key="1">
    <source>
        <dbReference type="SAM" id="MobiDB-lite"/>
    </source>
</evidence>